<dbReference type="AlphaFoldDB" id="A0A0B1RVH5"/>
<dbReference type="SUPFAM" id="SSF48652">
    <property type="entry name" value="Tetraspanin"/>
    <property type="match status" value="1"/>
</dbReference>
<gene>
    <name evidence="1" type="ORF">OESDEN_25232</name>
</gene>
<dbReference type="GO" id="GO:0016020">
    <property type="term" value="C:membrane"/>
    <property type="evidence" value="ECO:0007669"/>
    <property type="project" value="InterPro"/>
</dbReference>
<reference evidence="1 2" key="1">
    <citation type="submission" date="2014-03" db="EMBL/GenBank/DDBJ databases">
        <title>Draft genome of the hookworm Oesophagostomum dentatum.</title>
        <authorList>
            <person name="Mitreva M."/>
        </authorList>
    </citation>
    <scope>NUCLEOTIDE SEQUENCE [LARGE SCALE GENOMIC DNA]</scope>
    <source>
        <strain evidence="1 2">OD-Hann</strain>
    </source>
</reference>
<protein>
    <recommendedName>
        <fullName evidence="3">Tetraspanin family protein</fullName>
    </recommendedName>
</protein>
<dbReference type="Proteomes" id="UP000053660">
    <property type="component" value="Unassembled WGS sequence"/>
</dbReference>
<proteinExistence type="predicted"/>
<organism evidence="1 2">
    <name type="scientific">Oesophagostomum dentatum</name>
    <name type="common">Nodular worm</name>
    <dbReference type="NCBI Taxonomy" id="61180"/>
    <lineage>
        <taxon>Eukaryota</taxon>
        <taxon>Metazoa</taxon>
        <taxon>Ecdysozoa</taxon>
        <taxon>Nematoda</taxon>
        <taxon>Chromadorea</taxon>
        <taxon>Rhabditida</taxon>
        <taxon>Rhabditina</taxon>
        <taxon>Rhabditomorpha</taxon>
        <taxon>Strongyloidea</taxon>
        <taxon>Strongylidae</taxon>
        <taxon>Oesophagostomum</taxon>
    </lineage>
</organism>
<dbReference type="OrthoDB" id="5806156at2759"/>
<evidence type="ECO:0000313" key="2">
    <source>
        <dbReference type="Proteomes" id="UP000053660"/>
    </source>
</evidence>
<keyword evidence="2" id="KW-1185">Reference proteome</keyword>
<name>A0A0B1RVH5_OESDE</name>
<dbReference type="InterPro" id="IPR008952">
    <property type="entry name" value="Tetraspanin_EC2_sf"/>
</dbReference>
<evidence type="ECO:0000313" key="1">
    <source>
        <dbReference type="EMBL" id="KHJ75152.1"/>
    </source>
</evidence>
<dbReference type="EMBL" id="KN613027">
    <property type="protein sequence ID" value="KHJ75152.1"/>
    <property type="molecule type" value="Genomic_DNA"/>
</dbReference>
<evidence type="ECO:0008006" key="3">
    <source>
        <dbReference type="Google" id="ProtNLM"/>
    </source>
</evidence>
<sequence>MHVMKVALDQSDPILYHIIHMFHEKLECCGFHGIDDYYAQRQIDYPPPLDGKEQWRHTFRLSNSWITNCSADATSLLNLTHVCYAPEFCCSHGEGGSSFMGACPPAKWDGTRNIETSRRMYKHPCAWQIAKNFYNKALNIMVISIANLMTATVNAIHMAQWGYRRKPPSSKATEKAN</sequence>
<accession>A0A0B1RVH5</accession>